<dbReference type="InterPro" id="IPR008395">
    <property type="entry name" value="Agenet-like_dom"/>
</dbReference>
<name>A0AAX6ICE7_IRIPA</name>
<protein>
    <recommendedName>
        <fullName evidence="1">Agenet domain-containing protein</fullName>
    </recommendedName>
</protein>
<proteinExistence type="predicted"/>
<comment type="caution">
    <text evidence="2">The sequence shown here is derived from an EMBL/GenBank/DDBJ whole genome shotgun (WGS) entry which is preliminary data.</text>
</comment>
<keyword evidence="3" id="KW-1185">Reference proteome</keyword>
<evidence type="ECO:0000313" key="2">
    <source>
        <dbReference type="EMBL" id="KAJ6850748.1"/>
    </source>
</evidence>
<dbReference type="PANTHER" id="PTHR36805:SF7">
    <property type="entry name" value="AGENET DOMAIN-CONTAINING PROTEIN"/>
    <property type="match status" value="1"/>
</dbReference>
<feature type="domain" description="Agenet" evidence="1">
    <location>
        <begin position="108"/>
        <end position="168"/>
    </location>
</feature>
<dbReference type="PANTHER" id="PTHR36805">
    <property type="entry name" value="AGENET DOMAIN-CONTAINING PROTEIN"/>
    <property type="match status" value="1"/>
</dbReference>
<reference evidence="2" key="2">
    <citation type="submission" date="2023-04" db="EMBL/GenBank/DDBJ databases">
        <authorList>
            <person name="Bruccoleri R.E."/>
            <person name="Oakeley E.J."/>
            <person name="Faust A.-M."/>
            <person name="Dessus-Babus S."/>
            <person name="Altorfer M."/>
            <person name="Burckhardt D."/>
            <person name="Oertli M."/>
            <person name="Naumann U."/>
            <person name="Petersen F."/>
            <person name="Wong J."/>
        </authorList>
    </citation>
    <scope>NUCLEOTIDE SEQUENCE</scope>
    <source>
        <strain evidence="2">GSM-AAB239-AS_SAM_17_03QT</strain>
        <tissue evidence="2">Leaf</tissue>
    </source>
</reference>
<reference evidence="2" key="1">
    <citation type="journal article" date="2023" name="GigaByte">
        <title>Genome assembly of the bearded iris, Iris pallida Lam.</title>
        <authorList>
            <person name="Bruccoleri R.E."/>
            <person name="Oakeley E.J."/>
            <person name="Faust A.M.E."/>
            <person name="Altorfer M."/>
            <person name="Dessus-Babus S."/>
            <person name="Burckhardt D."/>
            <person name="Oertli M."/>
            <person name="Naumann U."/>
            <person name="Petersen F."/>
            <person name="Wong J."/>
        </authorList>
    </citation>
    <scope>NUCLEOTIDE SEQUENCE</scope>
    <source>
        <strain evidence="2">GSM-AAB239-AS_SAM_17_03QT</strain>
    </source>
</reference>
<dbReference type="Proteomes" id="UP001140949">
    <property type="component" value="Unassembled WGS sequence"/>
</dbReference>
<evidence type="ECO:0000313" key="3">
    <source>
        <dbReference type="Proteomes" id="UP001140949"/>
    </source>
</evidence>
<dbReference type="Pfam" id="PF05641">
    <property type="entry name" value="Agenet"/>
    <property type="match status" value="1"/>
</dbReference>
<dbReference type="SMART" id="SM00743">
    <property type="entry name" value="Agenet"/>
    <property type="match status" value="1"/>
</dbReference>
<dbReference type="InterPro" id="IPR014002">
    <property type="entry name" value="Agenet_dom_plant"/>
</dbReference>
<dbReference type="EMBL" id="JANAVB010002600">
    <property type="protein sequence ID" value="KAJ6850748.1"/>
    <property type="molecule type" value="Genomic_DNA"/>
</dbReference>
<evidence type="ECO:0000259" key="1">
    <source>
        <dbReference type="SMART" id="SM00743"/>
    </source>
</evidence>
<sequence length="308" mass="35534">MVMNSSRLPFEVGQEAESKSFLVGYRSAWFRCKIKSIKRWRGQIGHSLEFFDFPDEKVTWTKLYQKPPHFTQEESEELMVRPTFPPFYRESQVPVSYPECDVVAIVEDDWQVGDLVDWWYEGCYWSGRVSMILGIDKVQVVLPAPPIGEGKSYEAFCKDLRPSLNWSPEDGWTVPISRESGNCHYCVRLVQPIRHDEETSHNALTQSNEDAFVSHAEVKDSSGIHTKISPRVGRYSSLSFQAKVRTNESKYMPPVRRADTVESAIMELEEVALKIRWLKGLLQFGLQWSSAMKPSWKLVKNCGSRKQQ</sequence>
<dbReference type="AlphaFoldDB" id="A0AAX6ICE7"/>
<gene>
    <name evidence="2" type="ORF">M6B38_114650</name>
</gene>
<organism evidence="2 3">
    <name type="scientific">Iris pallida</name>
    <name type="common">Sweet iris</name>
    <dbReference type="NCBI Taxonomy" id="29817"/>
    <lineage>
        <taxon>Eukaryota</taxon>
        <taxon>Viridiplantae</taxon>
        <taxon>Streptophyta</taxon>
        <taxon>Embryophyta</taxon>
        <taxon>Tracheophyta</taxon>
        <taxon>Spermatophyta</taxon>
        <taxon>Magnoliopsida</taxon>
        <taxon>Liliopsida</taxon>
        <taxon>Asparagales</taxon>
        <taxon>Iridaceae</taxon>
        <taxon>Iridoideae</taxon>
        <taxon>Irideae</taxon>
        <taxon>Iris</taxon>
    </lineage>
</organism>
<accession>A0AAX6ICE7</accession>